<proteinExistence type="predicted"/>
<name>A0A9Q0BU48_9MUSC</name>
<evidence type="ECO:0000313" key="2">
    <source>
        <dbReference type="Proteomes" id="UP001059596"/>
    </source>
</evidence>
<dbReference type="AlphaFoldDB" id="A0A9Q0BU48"/>
<dbReference type="EMBL" id="JAMKOV010000001">
    <property type="protein sequence ID" value="KAI8044015.1"/>
    <property type="molecule type" value="Genomic_DNA"/>
</dbReference>
<sequence>MLRLSHYKGHLIRRLRCSYGPVSQPGQRLLTSDGLGLPSQVLCTWCGVAIVPMRCTTPSTHTLSHRIYHYWDSRMALTMARKAAKFKLCHTGTADFKKESKSGRCGRRLLWCYEYSPYSCGQWDRTSRPVCGLK</sequence>
<reference evidence="1" key="1">
    <citation type="journal article" date="2023" name="Genome Biol. Evol.">
        <title>Long-read-based Genome Assembly of Drosophila gunungcola Reveals Fewer Chemosensory Genes in Flower-breeding Species.</title>
        <authorList>
            <person name="Negi A."/>
            <person name="Liao B.Y."/>
            <person name="Yeh S.D."/>
        </authorList>
    </citation>
    <scope>NUCLEOTIDE SEQUENCE</scope>
    <source>
        <strain evidence="1">Sukarami</strain>
    </source>
</reference>
<keyword evidence="2" id="KW-1185">Reference proteome</keyword>
<organism evidence="1 2">
    <name type="scientific">Drosophila gunungcola</name>
    <name type="common">fruit fly</name>
    <dbReference type="NCBI Taxonomy" id="103775"/>
    <lineage>
        <taxon>Eukaryota</taxon>
        <taxon>Metazoa</taxon>
        <taxon>Ecdysozoa</taxon>
        <taxon>Arthropoda</taxon>
        <taxon>Hexapoda</taxon>
        <taxon>Insecta</taxon>
        <taxon>Pterygota</taxon>
        <taxon>Neoptera</taxon>
        <taxon>Endopterygota</taxon>
        <taxon>Diptera</taxon>
        <taxon>Brachycera</taxon>
        <taxon>Muscomorpha</taxon>
        <taxon>Ephydroidea</taxon>
        <taxon>Drosophilidae</taxon>
        <taxon>Drosophila</taxon>
        <taxon>Sophophora</taxon>
    </lineage>
</organism>
<comment type="caution">
    <text evidence="1">The sequence shown here is derived from an EMBL/GenBank/DDBJ whole genome shotgun (WGS) entry which is preliminary data.</text>
</comment>
<evidence type="ECO:0000313" key="1">
    <source>
        <dbReference type="EMBL" id="KAI8044015.1"/>
    </source>
</evidence>
<accession>A0A9Q0BU48</accession>
<gene>
    <name evidence="1" type="ORF">M5D96_000163</name>
</gene>
<dbReference type="Proteomes" id="UP001059596">
    <property type="component" value="Chromosome 3R"/>
</dbReference>
<protein>
    <submittedName>
        <fullName evidence="1">Uncharacterized protein</fullName>
    </submittedName>
</protein>